<sequence length="53" mass="6384">MKEPQTMKQVKERLSQFLEDIDHVNPNDVDVAEIDEWIKLLDQLEEKVSQFRK</sequence>
<organism evidence="1 2">
    <name type="scientific">Staphylococcus felis</name>
    <dbReference type="NCBI Taxonomy" id="46127"/>
    <lineage>
        <taxon>Bacteria</taxon>
        <taxon>Bacillati</taxon>
        <taxon>Bacillota</taxon>
        <taxon>Bacilli</taxon>
        <taxon>Bacillales</taxon>
        <taxon>Staphylococcaceae</taxon>
        <taxon>Staphylococcus</taxon>
    </lineage>
</organism>
<name>A0ABS0QNF0_9STAP</name>
<dbReference type="InterPro" id="IPR047670">
    <property type="entry name" value="YfjT-like"/>
</dbReference>
<dbReference type="Proteomes" id="UP000597038">
    <property type="component" value="Unassembled WGS sequence"/>
</dbReference>
<dbReference type="GeneID" id="48058953"/>
<protein>
    <recommendedName>
        <fullName evidence="3">Cytosolic protein</fullName>
    </recommendedName>
</protein>
<accession>A0ABS0QNF0</accession>
<keyword evidence="2" id="KW-1185">Reference proteome</keyword>
<evidence type="ECO:0000313" key="1">
    <source>
        <dbReference type="EMBL" id="MBH9580661.1"/>
    </source>
</evidence>
<dbReference type="RefSeq" id="WP_167389002.1">
    <property type="nucleotide sequence ID" value="NZ_CAJUZQ010000005.1"/>
</dbReference>
<dbReference type="NCBIfam" id="NF040878">
    <property type="entry name" value="SE1561_fam"/>
    <property type="match status" value="1"/>
</dbReference>
<evidence type="ECO:0000313" key="2">
    <source>
        <dbReference type="Proteomes" id="UP000597038"/>
    </source>
</evidence>
<evidence type="ECO:0008006" key="3">
    <source>
        <dbReference type="Google" id="ProtNLM"/>
    </source>
</evidence>
<dbReference type="EMBL" id="JAEDAQ010000005">
    <property type="protein sequence ID" value="MBH9580661.1"/>
    <property type="molecule type" value="Genomic_DNA"/>
</dbReference>
<comment type="caution">
    <text evidence="1">The sequence shown here is derived from an EMBL/GenBank/DDBJ whole genome shotgun (WGS) entry which is preliminary data.</text>
</comment>
<gene>
    <name evidence="1" type="ORF">I9026_04670</name>
</gene>
<reference evidence="1 2" key="1">
    <citation type="submission" date="2020-12" db="EMBL/GenBank/DDBJ databases">
        <title>Genomic analysis of Staphylococcus felis from a cat with skin infection.</title>
        <authorList>
            <person name="Aslantas O."/>
            <person name="Keskin O."/>
            <person name="Buyukaltay K."/>
            <person name="Gullu Yucetepe A."/>
        </authorList>
    </citation>
    <scope>NUCLEOTIDE SEQUENCE [LARGE SCALE GENOMIC DNA]</scope>
    <source>
        <strain evidence="1 2">HARRANVET</strain>
    </source>
</reference>
<proteinExistence type="predicted"/>